<evidence type="ECO:0000313" key="4">
    <source>
        <dbReference type="Proteomes" id="UP000434582"/>
    </source>
</evidence>
<proteinExistence type="predicted"/>
<dbReference type="Pfam" id="PF10686">
    <property type="entry name" value="YAcAr"/>
    <property type="match status" value="1"/>
</dbReference>
<feature type="region of interest" description="Disordered" evidence="1">
    <location>
        <begin position="1"/>
        <end position="26"/>
    </location>
</feature>
<accession>A0A7X1ZHL3</accession>
<dbReference type="OrthoDB" id="9806973at2"/>
<dbReference type="Proteomes" id="UP000434582">
    <property type="component" value="Unassembled WGS sequence"/>
</dbReference>
<dbReference type="InterPro" id="IPR019627">
    <property type="entry name" value="YAcAr"/>
</dbReference>
<evidence type="ECO:0000256" key="1">
    <source>
        <dbReference type="SAM" id="MobiDB-lite"/>
    </source>
</evidence>
<evidence type="ECO:0000313" key="3">
    <source>
        <dbReference type="EMBL" id="MQX37786.1"/>
    </source>
</evidence>
<organism evidence="3 4">
    <name type="scientific">Roseospira navarrensis</name>
    <dbReference type="NCBI Taxonomy" id="140058"/>
    <lineage>
        <taxon>Bacteria</taxon>
        <taxon>Pseudomonadati</taxon>
        <taxon>Pseudomonadota</taxon>
        <taxon>Alphaproteobacteria</taxon>
        <taxon>Rhodospirillales</taxon>
        <taxon>Rhodospirillaceae</taxon>
        <taxon>Roseospira</taxon>
    </lineage>
</organism>
<gene>
    <name evidence="3" type="ORF">GHC57_14795</name>
</gene>
<protein>
    <submittedName>
        <fullName evidence="3">DUF2493 domain-containing protein</fullName>
    </submittedName>
</protein>
<evidence type="ECO:0000259" key="2">
    <source>
        <dbReference type="Pfam" id="PF10686"/>
    </source>
</evidence>
<dbReference type="EMBL" id="WIVE01000055">
    <property type="protein sequence ID" value="MQX37786.1"/>
    <property type="molecule type" value="Genomic_DNA"/>
</dbReference>
<comment type="caution">
    <text evidence="3">The sequence shown here is derived from an EMBL/GenBank/DDBJ whole genome shotgun (WGS) entry which is preliminary data.</text>
</comment>
<feature type="domain" description="YspA cpYpsA-related SLOG" evidence="2">
    <location>
        <begin position="206"/>
        <end position="272"/>
    </location>
</feature>
<sequence>MGAASSQRESPMIRDVLPPTDDPHATASATAHLLEELQLHGIRPFQDEPDPRPMPDAETAERAVTACLDTLADLFTGTRLEDDLGDLLWSVVNAFHRRVGALDRALDTNEQAQRRAQAEQDGSEVRSVELERLTAEGIGLIERRNAFEAFRDTAAEAFEAITGGAWRPRAGSLTNRRALTAAVIDSRDFLAARQRADTQVMLPPGPRVAFAGGTACTDHRRIWTVLDKVRDRHPDMVLLHGGAPKGAERIAACWADQRGVPQVVFRPDWSRHGKAAPFRRNEHLLESLPIGVIVFPGSGITDNLADTGRRMGIPVWKIGPEGGA</sequence>
<name>A0A7X1ZHL3_9PROT</name>
<reference evidence="3 4" key="1">
    <citation type="submission" date="2019-10" db="EMBL/GenBank/DDBJ databases">
        <title>Draft whole-genome sequence of the purple nonsulfur photosynthetic bacterium Roseospira navarrensis DSM 15114.</title>
        <authorList>
            <person name="Kyndt J.A."/>
            <person name="Meyer T.E."/>
        </authorList>
    </citation>
    <scope>NUCLEOTIDE SEQUENCE [LARGE SCALE GENOMIC DNA]</scope>
    <source>
        <strain evidence="3 4">DSM 15114</strain>
    </source>
</reference>
<keyword evidence="4" id="KW-1185">Reference proteome</keyword>
<dbReference type="AlphaFoldDB" id="A0A7X1ZHL3"/>